<evidence type="ECO:0000313" key="5">
    <source>
        <dbReference type="Proteomes" id="UP001327560"/>
    </source>
</evidence>
<reference evidence="4 5" key="1">
    <citation type="submission" date="2023-10" db="EMBL/GenBank/DDBJ databases">
        <title>Chromosome-scale genome assembly provides insights into flower coloration mechanisms of Canna indica.</title>
        <authorList>
            <person name="Li C."/>
        </authorList>
    </citation>
    <scope>NUCLEOTIDE SEQUENCE [LARGE SCALE GENOMIC DNA]</scope>
    <source>
        <tissue evidence="4">Flower</tissue>
    </source>
</reference>
<dbReference type="Pfam" id="PF00400">
    <property type="entry name" value="WD40"/>
    <property type="match status" value="2"/>
</dbReference>
<comment type="similarity">
    <text evidence="1">Belongs to the WD repeat THOC6 family.</text>
</comment>
<dbReference type="InterPro" id="IPR042626">
    <property type="entry name" value="THOC6"/>
</dbReference>
<evidence type="ECO:0000256" key="1">
    <source>
        <dbReference type="ARBA" id="ARBA00009728"/>
    </source>
</evidence>
<dbReference type="EMBL" id="CP136892">
    <property type="protein sequence ID" value="WOK99863.1"/>
    <property type="molecule type" value="Genomic_DNA"/>
</dbReference>
<protein>
    <recommendedName>
        <fullName evidence="6">THO complex subunit 6</fullName>
    </recommendedName>
</protein>
<dbReference type="Gene3D" id="2.130.10.10">
    <property type="entry name" value="YVTN repeat-like/Quinoprotein amine dehydrogenase"/>
    <property type="match status" value="2"/>
</dbReference>
<dbReference type="PROSITE" id="PS50082">
    <property type="entry name" value="WD_REPEATS_2"/>
    <property type="match status" value="1"/>
</dbReference>
<organism evidence="4 5">
    <name type="scientific">Canna indica</name>
    <name type="common">Indian-shot</name>
    <dbReference type="NCBI Taxonomy" id="4628"/>
    <lineage>
        <taxon>Eukaryota</taxon>
        <taxon>Viridiplantae</taxon>
        <taxon>Streptophyta</taxon>
        <taxon>Embryophyta</taxon>
        <taxon>Tracheophyta</taxon>
        <taxon>Spermatophyta</taxon>
        <taxon>Magnoliopsida</taxon>
        <taxon>Liliopsida</taxon>
        <taxon>Zingiberales</taxon>
        <taxon>Cannaceae</taxon>
        <taxon>Canna</taxon>
    </lineage>
</organism>
<sequence length="435" mass="47752">MKLNLLSRCDRVNSKKLESDRFKFRSGFSKTHSPQRKREAATMPEATTAITGACGGDARDWNEEGYRKSILQDRELLSRTVFRTAFAPSQNPNPEILVVASSDGSVAAYSLASCIKATSQHQHSYKIFSQNIRTAPSPSLAEPLHIFQGHKGPAYDLKFYQRGEECILFSCGDDGRLRGWNWKELLKSDILVNREGNSLKPVLDLVNPQHERPWGALSPIPENNAIAIDEQEGSVFAAAGDACAYSWDVETGKQKVVFKGHTDYLHCVTFRKSNHQVITGSEDGTTRIWDCRNGRCTQVIRPKKNLKSKQPLWVSSVAIDSSESWLACGAGSGLSVWSMLSSECVFSIDSHAPVQDLLFDDNQILAVGAEPILTRFSISGVTLSQIKCAPQSAFSVSHHPSGVIAVGGYGALVDVLSQFGSHLCTFCCPGMDNYT</sequence>
<evidence type="ECO:0000256" key="2">
    <source>
        <dbReference type="ARBA" id="ARBA00022574"/>
    </source>
</evidence>
<feature type="repeat" description="WD" evidence="3">
    <location>
        <begin position="258"/>
        <end position="299"/>
    </location>
</feature>
<gene>
    <name evidence="4" type="ORF">Cni_G08575</name>
</gene>
<dbReference type="AlphaFoldDB" id="A0AAQ3Q6X8"/>
<keyword evidence="2 3" id="KW-0853">WD repeat</keyword>
<dbReference type="SUPFAM" id="SSF50978">
    <property type="entry name" value="WD40 repeat-like"/>
    <property type="match status" value="1"/>
</dbReference>
<dbReference type="GO" id="GO:0000346">
    <property type="term" value="C:transcription export complex"/>
    <property type="evidence" value="ECO:0007669"/>
    <property type="project" value="TreeGrafter"/>
</dbReference>
<evidence type="ECO:0000256" key="3">
    <source>
        <dbReference type="PROSITE-ProRule" id="PRU00221"/>
    </source>
</evidence>
<dbReference type="GO" id="GO:0006406">
    <property type="term" value="P:mRNA export from nucleus"/>
    <property type="evidence" value="ECO:0007669"/>
    <property type="project" value="TreeGrafter"/>
</dbReference>
<dbReference type="InterPro" id="IPR015943">
    <property type="entry name" value="WD40/YVTN_repeat-like_dom_sf"/>
</dbReference>
<name>A0AAQ3Q6X8_9LILI</name>
<evidence type="ECO:0008006" key="6">
    <source>
        <dbReference type="Google" id="ProtNLM"/>
    </source>
</evidence>
<dbReference type="GO" id="GO:0000347">
    <property type="term" value="C:THO complex"/>
    <property type="evidence" value="ECO:0007669"/>
    <property type="project" value="TreeGrafter"/>
</dbReference>
<dbReference type="PANTHER" id="PTHR44411:SF1">
    <property type="entry name" value="THO COMPLEX SUBUNIT 6 HOMOLOG"/>
    <property type="match status" value="1"/>
</dbReference>
<keyword evidence="5" id="KW-1185">Reference proteome</keyword>
<dbReference type="InterPro" id="IPR001680">
    <property type="entry name" value="WD40_rpt"/>
</dbReference>
<proteinExistence type="inferred from homology"/>
<evidence type="ECO:0000313" key="4">
    <source>
        <dbReference type="EMBL" id="WOK99863.1"/>
    </source>
</evidence>
<accession>A0AAQ3Q6X8</accession>
<dbReference type="SMART" id="SM00320">
    <property type="entry name" value="WD40"/>
    <property type="match status" value="4"/>
</dbReference>
<dbReference type="PANTHER" id="PTHR44411">
    <property type="entry name" value="THO COMPLEX SUBUNIT 6 HOMOLOG"/>
    <property type="match status" value="1"/>
</dbReference>
<dbReference type="InterPro" id="IPR036322">
    <property type="entry name" value="WD40_repeat_dom_sf"/>
</dbReference>
<dbReference type="PROSITE" id="PS50294">
    <property type="entry name" value="WD_REPEATS_REGION"/>
    <property type="match status" value="1"/>
</dbReference>
<dbReference type="Proteomes" id="UP001327560">
    <property type="component" value="Chromosome 3"/>
</dbReference>